<dbReference type="Gene3D" id="1.20.1600.10">
    <property type="entry name" value="Outer membrane efflux proteins (OEP)"/>
    <property type="match status" value="1"/>
</dbReference>
<name>A0ABM9NJM2_9GAMM</name>
<keyword evidence="11" id="KW-1185">Reference proteome</keyword>
<keyword evidence="7" id="KW-0998">Cell outer membrane</keyword>
<evidence type="ECO:0000256" key="4">
    <source>
        <dbReference type="ARBA" id="ARBA00022452"/>
    </source>
</evidence>
<evidence type="ECO:0000256" key="3">
    <source>
        <dbReference type="ARBA" id="ARBA00022448"/>
    </source>
</evidence>
<dbReference type="InterPro" id="IPR003423">
    <property type="entry name" value="OMP_efflux"/>
</dbReference>
<evidence type="ECO:0000256" key="9">
    <source>
        <dbReference type="SAM" id="SignalP"/>
    </source>
</evidence>
<comment type="similarity">
    <text evidence="2">Belongs to the outer membrane factor (OMF) (TC 1.B.17) family.</text>
</comment>
<evidence type="ECO:0000256" key="6">
    <source>
        <dbReference type="ARBA" id="ARBA00023136"/>
    </source>
</evidence>
<evidence type="ECO:0000256" key="5">
    <source>
        <dbReference type="ARBA" id="ARBA00022692"/>
    </source>
</evidence>
<reference evidence="10 11" key="1">
    <citation type="submission" date="2024-04" db="EMBL/GenBank/DDBJ databases">
        <authorList>
            <person name="Cremers G."/>
        </authorList>
    </citation>
    <scope>NUCLEOTIDE SEQUENCE [LARGE SCALE GENOMIC DNA]</scope>
    <source>
        <strain evidence="10">MeCH1-AG</strain>
    </source>
</reference>
<evidence type="ECO:0000256" key="1">
    <source>
        <dbReference type="ARBA" id="ARBA00004442"/>
    </source>
</evidence>
<evidence type="ECO:0000313" key="11">
    <source>
        <dbReference type="Proteomes" id="UP001497493"/>
    </source>
</evidence>
<keyword evidence="8" id="KW-0175">Coiled coil</keyword>
<dbReference type="EMBL" id="OZ026884">
    <property type="protein sequence ID" value="CAL1240820.1"/>
    <property type="molecule type" value="Genomic_DNA"/>
</dbReference>
<evidence type="ECO:0000313" key="10">
    <source>
        <dbReference type="EMBL" id="CAL1240820.1"/>
    </source>
</evidence>
<dbReference type="Pfam" id="PF02321">
    <property type="entry name" value="OEP"/>
    <property type="match status" value="2"/>
</dbReference>
<dbReference type="PANTHER" id="PTHR30026:SF20">
    <property type="entry name" value="OUTER MEMBRANE PROTEIN TOLC"/>
    <property type="match status" value="1"/>
</dbReference>
<dbReference type="InterPro" id="IPR010130">
    <property type="entry name" value="T1SS_OMP_TolC"/>
</dbReference>
<keyword evidence="6" id="KW-0472">Membrane</keyword>
<protein>
    <submittedName>
        <fullName evidence="10">Type I secretion outer membrane protein, TolC</fullName>
    </submittedName>
</protein>
<dbReference type="PANTHER" id="PTHR30026">
    <property type="entry name" value="OUTER MEMBRANE PROTEIN TOLC"/>
    <property type="match status" value="1"/>
</dbReference>
<feature type="coiled-coil region" evidence="8">
    <location>
        <begin position="37"/>
        <end position="64"/>
    </location>
</feature>
<sequence>MYRYCWRAAVALALGMACGAGPRAEQGFDLVQVYELARAAEPRLKAAEQALEAAREQENQALGALLPRASAFGSVSTNQLNESLRGADLNKTYPGHRWGASVQQVLFNLPAFLEKLRFASQTEQRQEEYATAQMDLIRDVTLRYFDVLQARDYLEVLRAEKEATEKDRDRTQQLFQRQLAKITDVYQIEAHYDALLTKEIAAQNKVEVALESLRELTGTPITQVKPLSSNAVLPNLEHTLEEWVSLAKKNSPVLQALVHAIDAAETYVEQQWAEHLPTVNLSLYYINSNITYNSLTSPPYETKSASVDVNVPLFQGGAVEAKRREAIARLAIAKETREEKERAIEKLTRTAFLNVRAGKSQLESAAKLVSAAEKAYDAVQKSYAFGMATIVDVLKSQKDLFEARAEQITARYDYIKNYIQLKHAVGIVSTDDLAEVNRWVASR</sequence>
<evidence type="ECO:0000256" key="8">
    <source>
        <dbReference type="SAM" id="Coils"/>
    </source>
</evidence>
<keyword evidence="9" id="KW-0732">Signal</keyword>
<keyword evidence="5" id="KW-0812">Transmembrane</keyword>
<organism evidence="10 11">
    <name type="scientific">Candidatus Methylocalor cossyra</name>
    <dbReference type="NCBI Taxonomy" id="3108543"/>
    <lineage>
        <taxon>Bacteria</taxon>
        <taxon>Pseudomonadati</taxon>
        <taxon>Pseudomonadota</taxon>
        <taxon>Gammaproteobacteria</taxon>
        <taxon>Methylococcales</taxon>
        <taxon>Methylococcaceae</taxon>
        <taxon>Candidatus Methylocalor</taxon>
    </lineage>
</organism>
<proteinExistence type="inferred from homology"/>
<dbReference type="SUPFAM" id="SSF56954">
    <property type="entry name" value="Outer membrane efflux proteins (OEP)"/>
    <property type="match status" value="1"/>
</dbReference>
<evidence type="ECO:0000256" key="2">
    <source>
        <dbReference type="ARBA" id="ARBA00007613"/>
    </source>
</evidence>
<comment type="subcellular location">
    <subcellularLocation>
        <location evidence="1">Cell outer membrane</location>
    </subcellularLocation>
</comment>
<evidence type="ECO:0000256" key="7">
    <source>
        <dbReference type="ARBA" id="ARBA00023237"/>
    </source>
</evidence>
<dbReference type="PROSITE" id="PS51257">
    <property type="entry name" value="PROKAR_LIPOPROTEIN"/>
    <property type="match status" value="1"/>
</dbReference>
<keyword evidence="3" id="KW-0813">Transport</keyword>
<dbReference type="InterPro" id="IPR051906">
    <property type="entry name" value="TolC-like"/>
</dbReference>
<dbReference type="NCBIfam" id="TIGR01844">
    <property type="entry name" value="type_I_sec_TolC"/>
    <property type="match status" value="1"/>
</dbReference>
<dbReference type="Proteomes" id="UP001497493">
    <property type="component" value="Chromosome"/>
</dbReference>
<feature type="signal peptide" evidence="9">
    <location>
        <begin position="1"/>
        <end position="19"/>
    </location>
</feature>
<feature type="coiled-coil region" evidence="8">
    <location>
        <begin position="323"/>
        <end position="350"/>
    </location>
</feature>
<accession>A0ABM9NJM2</accession>
<keyword evidence="4" id="KW-1134">Transmembrane beta strand</keyword>
<feature type="chain" id="PRO_5046962245" evidence="9">
    <location>
        <begin position="20"/>
        <end position="443"/>
    </location>
</feature>
<gene>
    <name evidence="10" type="ORF">MECH1_V1_2044</name>
</gene>